<comment type="caution">
    <text evidence="3">The sequence shown here is derived from an EMBL/GenBank/DDBJ whole genome shotgun (WGS) entry which is preliminary data.</text>
</comment>
<keyword evidence="4" id="KW-1185">Reference proteome</keyword>
<accession>A0ABW1V3P4</accession>
<gene>
    <name evidence="3" type="ORF">ACFP56_06985</name>
</gene>
<keyword evidence="2" id="KW-0472">Membrane</keyword>
<feature type="transmembrane region" description="Helical" evidence="2">
    <location>
        <begin position="7"/>
        <end position="25"/>
    </location>
</feature>
<feature type="region of interest" description="Disordered" evidence="1">
    <location>
        <begin position="82"/>
        <end position="116"/>
    </location>
</feature>
<name>A0ABW1V3P4_9BACL</name>
<sequence length="116" mass="12806">MVSLLRYIAWAALLGGFVLGFVYGIKVNILAPGYHQTEFSILTALVWWVSGIVASLLFYTLSYAIAVIEDIQNKLEQLLPKSSGQRAYPETGKSKSTADVLEPSDDFKLPPIDKNL</sequence>
<keyword evidence="2" id="KW-1133">Transmembrane helix</keyword>
<dbReference type="Proteomes" id="UP001596233">
    <property type="component" value="Unassembled WGS sequence"/>
</dbReference>
<proteinExistence type="predicted"/>
<keyword evidence="2" id="KW-0812">Transmembrane</keyword>
<evidence type="ECO:0000313" key="4">
    <source>
        <dbReference type="Proteomes" id="UP001596233"/>
    </source>
</evidence>
<protein>
    <submittedName>
        <fullName evidence="3">Uncharacterized protein</fullName>
    </submittedName>
</protein>
<evidence type="ECO:0000256" key="2">
    <source>
        <dbReference type="SAM" id="Phobius"/>
    </source>
</evidence>
<evidence type="ECO:0000313" key="3">
    <source>
        <dbReference type="EMBL" id="MFC6332365.1"/>
    </source>
</evidence>
<reference evidence="4" key="1">
    <citation type="journal article" date="2019" name="Int. J. Syst. Evol. Microbiol.">
        <title>The Global Catalogue of Microorganisms (GCM) 10K type strain sequencing project: providing services to taxonomists for standard genome sequencing and annotation.</title>
        <authorList>
            <consortium name="The Broad Institute Genomics Platform"/>
            <consortium name="The Broad Institute Genome Sequencing Center for Infectious Disease"/>
            <person name="Wu L."/>
            <person name="Ma J."/>
        </authorList>
    </citation>
    <scope>NUCLEOTIDE SEQUENCE [LARGE SCALE GENOMIC DNA]</scope>
    <source>
        <strain evidence="4">PCU 280</strain>
    </source>
</reference>
<feature type="transmembrane region" description="Helical" evidence="2">
    <location>
        <begin position="45"/>
        <end position="68"/>
    </location>
</feature>
<dbReference type="RefSeq" id="WP_379232650.1">
    <property type="nucleotide sequence ID" value="NZ_JBHSTE010000002.1"/>
</dbReference>
<organism evidence="3 4">
    <name type="scientific">Paenibacillus septentrionalis</name>
    <dbReference type="NCBI Taxonomy" id="429342"/>
    <lineage>
        <taxon>Bacteria</taxon>
        <taxon>Bacillati</taxon>
        <taxon>Bacillota</taxon>
        <taxon>Bacilli</taxon>
        <taxon>Bacillales</taxon>
        <taxon>Paenibacillaceae</taxon>
        <taxon>Paenibacillus</taxon>
    </lineage>
</organism>
<evidence type="ECO:0000256" key="1">
    <source>
        <dbReference type="SAM" id="MobiDB-lite"/>
    </source>
</evidence>
<dbReference type="EMBL" id="JBHSTE010000002">
    <property type="protein sequence ID" value="MFC6332365.1"/>
    <property type="molecule type" value="Genomic_DNA"/>
</dbReference>